<evidence type="ECO:0000313" key="4">
    <source>
        <dbReference type="Proteomes" id="UP001153555"/>
    </source>
</evidence>
<name>A0A9N7R1Y9_STRHE</name>
<dbReference type="Proteomes" id="UP001153555">
    <property type="component" value="Unassembled WGS sequence"/>
</dbReference>
<organism evidence="3 4">
    <name type="scientific">Striga hermonthica</name>
    <name type="common">Purple witchweed</name>
    <name type="synonym">Buchnera hermonthica</name>
    <dbReference type="NCBI Taxonomy" id="68872"/>
    <lineage>
        <taxon>Eukaryota</taxon>
        <taxon>Viridiplantae</taxon>
        <taxon>Streptophyta</taxon>
        <taxon>Embryophyta</taxon>
        <taxon>Tracheophyta</taxon>
        <taxon>Spermatophyta</taxon>
        <taxon>Magnoliopsida</taxon>
        <taxon>eudicotyledons</taxon>
        <taxon>Gunneridae</taxon>
        <taxon>Pentapetalae</taxon>
        <taxon>asterids</taxon>
        <taxon>lamiids</taxon>
        <taxon>Lamiales</taxon>
        <taxon>Orobanchaceae</taxon>
        <taxon>Buchnereae</taxon>
        <taxon>Striga</taxon>
    </lineage>
</organism>
<evidence type="ECO:0000256" key="1">
    <source>
        <dbReference type="SAM" id="Coils"/>
    </source>
</evidence>
<proteinExistence type="predicted"/>
<dbReference type="EMBL" id="CACSLK010000984">
    <property type="protein sequence ID" value="CAA0806539.1"/>
    <property type="molecule type" value="Genomic_DNA"/>
</dbReference>
<feature type="coiled-coil region" evidence="1">
    <location>
        <begin position="255"/>
        <end position="282"/>
    </location>
</feature>
<evidence type="ECO:0000313" key="3">
    <source>
        <dbReference type="EMBL" id="CAA0806539.1"/>
    </source>
</evidence>
<gene>
    <name evidence="3" type="ORF">SHERM_09428</name>
</gene>
<feature type="compositionally biased region" description="Polar residues" evidence="2">
    <location>
        <begin position="553"/>
        <end position="563"/>
    </location>
</feature>
<feature type="region of interest" description="Disordered" evidence="2">
    <location>
        <begin position="535"/>
        <end position="563"/>
    </location>
</feature>
<feature type="non-terminal residue" evidence="3">
    <location>
        <position position="630"/>
    </location>
</feature>
<feature type="compositionally biased region" description="Basic and acidic residues" evidence="2">
    <location>
        <begin position="201"/>
        <end position="216"/>
    </location>
</feature>
<protein>
    <submittedName>
        <fullName evidence="3">Uncharacterized protein</fullName>
    </submittedName>
</protein>
<feature type="region of interest" description="Disordered" evidence="2">
    <location>
        <begin position="608"/>
        <end position="630"/>
    </location>
</feature>
<feature type="region of interest" description="Disordered" evidence="2">
    <location>
        <begin position="130"/>
        <end position="151"/>
    </location>
</feature>
<sequence>TPTPAWSRRPLASPALARPARALHLPPVFRASLSLPRGPRTPSPLALISHSPARLRVPPSTLRLCGLSLVTHPRMPLTVRVDNSLAQSCASMADAHPLHFSFLLALPMLTSTSVSTAFSACACLSGRHVEKNRTQSRVKTSLNEQKSYSRAVQISSPQPRHFLYRGPRRTKFARSQKFSTEIPRPRSKSRPRSCSSPRPAELPRGRGSREKPDFKRMSPTSLTRSTTILDFIESKAAREKEAAYNEKLDWALALLQSQAARRSTLEGEIANLAERIQFIEDRVLSPESIMQDEFTYMGGLREDTFTSDEKIDLILAHVAAQATRLEEIEAPSLAPHVSHARRLTHAALGYPIPWRAKHRAPCRPRTCTPMPRLVPRGLGFVRLPRMRTSFLLLVGPCLGPISPIPIPTRNRLSVTFPDLPRITSVTNLPRAFRHLTAIPIPARISIRALPIPTRIRHAASFLHFPRTPPAPASPAQLPCASYVSPASEARPSTPPLSTVHPACVASLPPDARTSPPTPVVRFFVAGASSSVVLMRSSSRSVQPHASRADARHSPTSRSPPTFLSQGYGTHFRIIPLLFETFLVLKDLSTTIHPSTPYCAYASSSWPASTPSASIKTSPLTSPIASSTSSS</sequence>
<feature type="non-terminal residue" evidence="3">
    <location>
        <position position="1"/>
    </location>
</feature>
<keyword evidence="4" id="KW-1185">Reference proteome</keyword>
<accession>A0A9N7R1Y9</accession>
<evidence type="ECO:0000256" key="2">
    <source>
        <dbReference type="SAM" id="MobiDB-lite"/>
    </source>
</evidence>
<feature type="compositionally biased region" description="Polar residues" evidence="2">
    <location>
        <begin position="135"/>
        <end position="151"/>
    </location>
</feature>
<dbReference type="AlphaFoldDB" id="A0A9N7R1Y9"/>
<feature type="region of interest" description="Disordered" evidence="2">
    <location>
        <begin position="173"/>
        <end position="221"/>
    </location>
</feature>
<comment type="caution">
    <text evidence="3">The sequence shown here is derived from an EMBL/GenBank/DDBJ whole genome shotgun (WGS) entry which is preliminary data.</text>
</comment>
<reference evidence="3" key="1">
    <citation type="submission" date="2019-12" db="EMBL/GenBank/DDBJ databases">
        <authorList>
            <person name="Scholes J."/>
        </authorList>
    </citation>
    <scope>NUCLEOTIDE SEQUENCE</scope>
</reference>
<keyword evidence="1" id="KW-0175">Coiled coil</keyword>